<accession>A0A141SD54</accession>
<dbReference type="InterPro" id="IPR035985">
    <property type="entry name" value="Ubiquitin-activating_enz"/>
</dbReference>
<dbReference type="PANTHER" id="PTHR10953:SF102">
    <property type="entry name" value="ADENYLYLTRANSFERASE AND SULFURTRANSFERASE MOCS3"/>
    <property type="match status" value="1"/>
</dbReference>
<evidence type="ECO:0000256" key="1">
    <source>
        <dbReference type="ARBA" id="ARBA00022679"/>
    </source>
</evidence>
<protein>
    <recommendedName>
        <fullName evidence="4">Probable molybdopterin-synthase adenylyltransferase</fullName>
    </recommendedName>
</protein>
<keyword evidence="1" id="KW-0808">Transferase</keyword>
<gene>
    <name evidence="6" type="primary">moeB</name>
    <name evidence="6" type="ORF">Sdur_186</name>
</gene>
<dbReference type="SUPFAM" id="SSF69572">
    <property type="entry name" value="Activating enzymes of the ubiquitin-like proteins"/>
    <property type="match status" value="1"/>
</dbReference>
<dbReference type="AlphaFoldDB" id="A0A141SD54"/>
<feature type="domain" description="Rhodanese" evidence="5">
    <location>
        <begin position="287"/>
        <end position="366"/>
    </location>
</feature>
<dbReference type="Pfam" id="PF00899">
    <property type="entry name" value="ThiF"/>
    <property type="match status" value="1"/>
</dbReference>
<dbReference type="Pfam" id="PF00581">
    <property type="entry name" value="Rhodanese"/>
    <property type="match status" value="1"/>
</dbReference>
<dbReference type="CDD" id="cd00757">
    <property type="entry name" value="ThiF_MoeB_HesA_family"/>
    <property type="match status" value="1"/>
</dbReference>
<keyword evidence="6" id="KW-0934">Plastid</keyword>
<geneLocation type="plastid" evidence="6"/>
<dbReference type="GO" id="GO:0005829">
    <property type="term" value="C:cytosol"/>
    <property type="evidence" value="ECO:0007669"/>
    <property type="project" value="TreeGrafter"/>
</dbReference>
<dbReference type="GO" id="GO:0005524">
    <property type="term" value="F:ATP binding"/>
    <property type="evidence" value="ECO:0007669"/>
    <property type="project" value="UniProtKB-KW"/>
</dbReference>
<dbReference type="EMBL" id="KT266785">
    <property type="protein sequence ID" value="AMK96222.1"/>
    <property type="molecule type" value="Genomic_DNA"/>
</dbReference>
<dbReference type="Gene3D" id="3.40.50.720">
    <property type="entry name" value="NAD(P)-binding Rossmann-like Domain"/>
    <property type="match status" value="1"/>
</dbReference>
<dbReference type="GO" id="GO:0008146">
    <property type="term" value="F:sulfotransferase activity"/>
    <property type="evidence" value="ECO:0007669"/>
    <property type="project" value="TreeGrafter"/>
</dbReference>
<evidence type="ECO:0000256" key="4">
    <source>
        <dbReference type="ARBA" id="ARBA00072792"/>
    </source>
</evidence>
<keyword evidence="2" id="KW-0547">Nucleotide-binding</keyword>
<dbReference type="PROSITE" id="PS50206">
    <property type="entry name" value="RHODANESE_3"/>
    <property type="match status" value="1"/>
</dbReference>
<dbReference type="GeneID" id="27215689"/>
<dbReference type="InterPro" id="IPR000594">
    <property type="entry name" value="ThiF_NAD_FAD-bd"/>
</dbReference>
<evidence type="ECO:0000313" key="6">
    <source>
        <dbReference type="EMBL" id="AMK96222.1"/>
    </source>
</evidence>
<dbReference type="CDD" id="cd00158">
    <property type="entry name" value="RHOD"/>
    <property type="match status" value="1"/>
</dbReference>
<dbReference type="InterPro" id="IPR036873">
    <property type="entry name" value="Rhodanese-like_dom_sf"/>
</dbReference>
<dbReference type="FunFam" id="3.40.50.720:FF:000033">
    <property type="entry name" value="Adenylyltransferase and sulfurtransferase MOCS3"/>
    <property type="match status" value="1"/>
</dbReference>
<evidence type="ECO:0000256" key="2">
    <source>
        <dbReference type="ARBA" id="ARBA00022741"/>
    </source>
</evidence>
<dbReference type="InterPro" id="IPR045886">
    <property type="entry name" value="ThiF/MoeB/HesA"/>
</dbReference>
<dbReference type="InterPro" id="IPR001763">
    <property type="entry name" value="Rhodanese-like_dom"/>
</dbReference>
<dbReference type="GO" id="GO:0004792">
    <property type="term" value="F:thiosulfate-cyanide sulfurtransferase activity"/>
    <property type="evidence" value="ECO:0007669"/>
    <property type="project" value="TreeGrafter"/>
</dbReference>
<dbReference type="GO" id="GO:0016779">
    <property type="term" value="F:nucleotidyltransferase activity"/>
    <property type="evidence" value="ECO:0007669"/>
    <property type="project" value="TreeGrafter"/>
</dbReference>
<reference evidence="6" key="1">
    <citation type="submission" date="2015-07" db="EMBL/GenBank/DDBJ databases">
        <title>Reconstructing the complex evolutionary history of mobile plasmids in red algal genomes.</title>
        <authorList>
            <person name="Lee J."/>
            <person name="Kim K.M."/>
            <person name="Yang E.C."/>
            <person name="Miller K.A."/>
            <person name="Boo S.M."/>
            <person name="Bhattacharya D."/>
            <person name="Yoon H.S."/>
        </authorList>
    </citation>
    <scope>NUCLEOTIDE SEQUENCE</scope>
</reference>
<organism evidence="6">
    <name type="scientific">Sporolithon durum</name>
    <dbReference type="NCBI Taxonomy" id="48970"/>
    <lineage>
        <taxon>Eukaryota</taxon>
        <taxon>Rhodophyta</taxon>
        <taxon>Florideophyceae</taxon>
        <taxon>Corallinophycidae</taxon>
        <taxon>Sporolithales</taxon>
        <taxon>Sporolithaceae</taxon>
        <taxon>Sporolithon</taxon>
    </lineage>
</organism>
<dbReference type="PANTHER" id="PTHR10953">
    <property type="entry name" value="UBIQUITIN-ACTIVATING ENZYME E1"/>
    <property type="match status" value="1"/>
</dbReference>
<proteinExistence type="predicted"/>
<name>A0A141SD54_9FLOR</name>
<evidence type="ECO:0000256" key="3">
    <source>
        <dbReference type="ARBA" id="ARBA00022840"/>
    </source>
</evidence>
<dbReference type="Gene3D" id="3.40.250.10">
    <property type="entry name" value="Rhodanese-like domain"/>
    <property type="match status" value="1"/>
</dbReference>
<dbReference type="RefSeq" id="YP_009243980.1">
    <property type="nucleotide sequence ID" value="NC_029857.1"/>
</dbReference>
<sequence length="372" mass="42304">MLNSTELCKNKLSEYEYNVYARQIILDKLGMKGQKRIKASKVLCIGAGGLNCSTILYLSGAGIGTIGIIDNDKIEISNLQRQILYRKKDIKKPKVVAAKNASMSLNPLCKINIYNKHLDKHNAFDIIINYDIIIDGTDNIESRYIISEACQKLHKIHIYGAVENLEGQISVFNYQGGPTYETLYPKETINRINSCNQQGILGPLPGIIGLLQAIETLKIITGIGNILNGEILVYNLANASFKKIKIRRPKMTKKIFNDLIKKRAITKQLNLNINKHISKITFKKIQSNYKIIIIDIREPIEFKLYHLKNSINIPLKTINRINTISYLKSLSEQKIIVIYCYNGSRSSTASEILETHQIKHYILKEKIKEIKN</sequence>
<evidence type="ECO:0000259" key="5">
    <source>
        <dbReference type="PROSITE" id="PS50206"/>
    </source>
</evidence>
<dbReference type="GO" id="GO:0008641">
    <property type="term" value="F:ubiquitin-like modifier activating enzyme activity"/>
    <property type="evidence" value="ECO:0007669"/>
    <property type="project" value="InterPro"/>
</dbReference>
<keyword evidence="3" id="KW-0067">ATP-binding</keyword>
<dbReference type="SMART" id="SM00450">
    <property type="entry name" value="RHOD"/>
    <property type="match status" value="1"/>
</dbReference>